<comment type="caution">
    <text evidence="3">The sequence shown here is derived from an EMBL/GenBank/DDBJ whole genome shotgun (WGS) entry which is preliminary data.</text>
</comment>
<dbReference type="PRINTS" id="PR00154">
    <property type="entry name" value="AMPBINDING"/>
</dbReference>
<dbReference type="Pfam" id="PF13193">
    <property type="entry name" value="AMP-binding_C"/>
    <property type="match status" value="1"/>
</dbReference>
<gene>
    <name evidence="3" type="ORF">D9R14_19830</name>
</gene>
<dbReference type="Pfam" id="PF00501">
    <property type="entry name" value="AMP-binding"/>
    <property type="match status" value="1"/>
</dbReference>
<dbReference type="EMBL" id="RCTF01000021">
    <property type="protein sequence ID" value="RLP74031.1"/>
    <property type="molecule type" value="Genomic_DNA"/>
</dbReference>
<dbReference type="SUPFAM" id="SSF56801">
    <property type="entry name" value="Acetyl-CoA synthetase-like"/>
    <property type="match status" value="1"/>
</dbReference>
<protein>
    <submittedName>
        <fullName evidence="3">AMP-dependent synthetase</fullName>
    </submittedName>
</protein>
<reference evidence="3 4" key="1">
    <citation type="submission" date="2018-10" db="EMBL/GenBank/DDBJ databases">
        <title>Xanthobacter tagetidis genome sequencing and assembly.</title>
        <authorList>
            <person name="Maclea K.S."/>
            <person name="Goen A.E."/>
            <person name="Fatima S.A."/>
        </authorList>
    </citation>
    <scope>NUCLEOTIDE SEQUENCE [LARGE SCALE GENOMIC DNA]</scope>
    <source>
        <strain evidence="3 4">ATCC 700314</strain>
    </source>
</reference>
<organism evidence="3 4">
    <name type="scientific">Xanthobacter tagetidis</name>
    <dbReference type="NCBI Taxonomy" id="60216"/>
    <lineage>
        <taxon>Bacteria</taxon>
        <taxon>Pseudomonadati</taxon>
        <taxon>Pseudomonadota</taxon>
        <taxon>Alphaproteobacteria</taxon>
        <taxon>Hyphomicrobiales</taxon>
        <taxon>Xanthobacteraceae</taxon>
        <taxon>Xanthobacter</taxon>
    </lineage>
</organism>
<dbReference type="Gene3D" id="3.40.50.12780">
    <property type="entry name" value="N-terminal domain of ligase-like"/>
    <property type="match status" value="1"/>
</dbReference>
<evidence type="ECO:0000313" key="4">
    <source>
        <dbReference type="Proteomes" id="UP000269692"/>
    </source>
</evidence>
<dbReference type="InterPro" id="IPR000873">
    <property type="entry name" value="AMP-dep_synth/lig_dom"/>
</dbReference>
<dbReference type="PANTHER" id="PTHR43767">
    <property type="entry name" value="LONG-CHAIN-FATTY-ACID--COA LIGASE"/>
    <property type="match status" value="1"/>
</dbReference>
<dbReference type="InterPro" id="IPR020459">
    <property type="entry name" value="AMP-binding"/>
</dbReference>
<dbReference type="InterPro" id="IPR042099">
    <property type="entry name" value="ANL_N_sf"/>
</dbReference>
<dbReference type="InterPro" id="IPR020845">
    <property type="entry name" value="AMP-binding_CS"/>
</dbReference>
<dbReference type="InterPro" id="IPR045851">
    <property type="entry name" value="AMP-bd_C_sf"/>
</dbReference>
<evidence type="ECO:0000259" key="2">
    <source>
        <dbReference type="Pfam" id="PF13193"/>
    </source>
</evidence>
<feature type="domain" description="AMP-binding enzyme C-terminal" evidence="2">
    <location>
        <begin position="449"/>
        <end position="524"/>
    </location>
</feature>
<proteinExistence type="predicted"/>
<sequence>MTRAPRPDDHLLHACIAAHAAAQPDKPAIVWYGQTITYGALHRLIEGCAALLARRGVGKGDRVVLFMQNCPQYIVAHFGIQRLGAIVCPCSPLYKAHELAYQIADLEPKALIAADDLLPVVAAVAAETPVGQVLLVNHADLLPDAPTYPVPPQLQAAARAIPPEQDFLALIAAEADAPPAPSIAPDDVAMIIYTSGTTGRPKGAMIGHRSVVFKSAGAVAFMDMRADDVHLSIPPLYHISGMLCGFDIPLISGATLVLHFRFDAAAAMASIARHKVTYWKSISPMLVACMGHEGERWDLSSLRITTATSFGVRATPEMSARWAAFTGGCTVSESGYGMTETHTFDAMMPRDAVKWGPVGTLMPGVGCRIVDPATGRDMPPGAEGEILLKSPGNFLGYWRQPEKTRETLRDGWVHTGDIGTLDADGYLSWLGRYKELIKVSGYSVFPEDVEIILMRHPQVERAAVLGVPHPTKGEVVNAVVIRRGEGAGLTAEALAAWCRDNMAPYKVPQRIAFRDALPMTASGKVIRGALLKELA</sequence>
<dbReference type="InterPro" id="IPR025110">
    <property type="entry name" value="AMP-bd_C"/>
</dbReference>
<dbReference type="InterPro" id="IPR050237">
    <property type="entry name" value="ATP-dep_AMP-bd_enzyme"/>
</dbReference>
<feature type="domain" description="AMP-dependent synthetase/ligase" evidence="1">
    <location>
        <begin position="18"/>
        <end position="398"/>
    </location>
</feature>
<accession>A0A3L7A3C3</accession>
<keyword evidence="4" id="KW-1185">Reference proteome</keyword>
<dbReference type="AlphaFoldDB" id="A0A3L7A3C3"/>
<evidence type="ECO:0000313" key="3">
    <source>
        <dbReference type="EMBL" id="RLP74031.1"/>
    </source>
</evidence>
<dbReference type="PROSITE" id="PS00455">
    <property type="entry name" value="AMP_BINDING"/>
    <property type="match status" value="1"/>
</dbReference>
<dbReference type="Gene3D" id="3.30.300.30">
    <property type="match status" value="1"/>
</dbReference>
<evidence type="ECO:0000259" key="1">
    <source>
        <dbReference type="Pfam" id="PF00501"/>
    </source>
</evidence>
<dbReference type="GO" id="GO:0016878">
    <property type="term" value="F:acid-thiol ligase activity"/>
    <property type="evidence" value="ECO:0007669"/>
    <property type="project" value="UniProtKB-ARBA"/>
</dbReference>
<name>A0A3L7A3C3_9HYPH</name>
<dbReference type="Proteomes" id="UP000269692">
    <property type="component" value="Unassembled WGS sequence"/>
</dbReference>
<dbReference type="PANTHER" id="PTHR43767:SF1">
    <property type="entry name" value="NONRIBOSOMAL PEPTIDE SYNTHASE PES1 (EUROFUNG)-RELATED"/>
    <property type="match status" value="1"/>
</dbReference>
<dbReference type="RefSeq" id="WP_121625090.1">
    <property type="nucleotide sequence ID" value="NZ_JACIIW010000003.1"/>
</dbReference>
<dbReference type="OrthoDB" id="9803968at2"/>